<keyword evidence="7" id="KW-0511">Multifunctional enzyme</keyword>
<dbReference type="Pfam" id="PF21394">
    <property type="entry name" value="Beta-ketacyl_N"/>
    <property type="match status" value="1"/>
</dbReference>
<evidence type="ECO:0000256" key="10">
    <source>
        <dbReference type="SAM" id="MobiDB-lite"/>
    </source>
</evidence>
<dbReference type="InterPro" id="IPR050091">
    <property type="entry name" value="PKS_NRPS_Biosynth_Enz"/>
</dbReference>
<evidence type="ECO:0000313" key="15">
    <source>
        <dbReference type="Proteomes" id="UP001180489"/>
    </source>
</evidence>
<dbReference type="InterPro" id="IPR014043">
    <property type="entry name" value="Acyl_transferase_dom"/>
</dbReference>
<dbReference type="InterPro" id="IPR020843">
    <property type="entry name" value="ER"/>
</dbReference>
<dbReference type="InterPro" id="IPR013149">
    <property type="entry name" value="ADH-like_C"/>
</dbReference>
<dbReference type="InterPro" id="IPR049490">
    <property type="entry name" value="C883_1060-like_KR_N"/>
</dbReference>
<dbReference type="Pfam" id="PF21089">
    <property type="entry name" value="PKS_DH_N"/>
    <property type="match status" value="1"/>
</dbReference>
<comment type="caution">
    <text evidence="14">The sequence shown here is derived from an EMBL/GenBank/DDBJ whole genome shotgun (WGS) entry which is preliminary data.</text>
</comment>
<evidence type="ECO:0000259" key="11">
    <source>
        <dbReference type="PROSITE" id="PS50075"/>
    </source>
</evidence>
<name>A0ABU2UXN0_9ACTN</name>
<evidence type="ECO:0000256" key="9">
    <source>
        <dbReference type="PROSITE-ProRule" id="PRU01363"/>
    </source>
</evidence>
<dbReference type="Pfam" id="PF00109">
    <property type="entry name" value="ketoacyl-synt"/>
    <property type="match status" value="1"/>
</dbReference>
<dbReference type="Gene3D" id="3.40.50.720">
    <property type="entry name" value="NAD(P)-binding Rossmann-like Domain"/>
    <property type="match status" value="3"/>
</dbReference>
<accession>A0ABU2UXN0</accession>
<dbReference type="SUPFAM" id="SSF55048">
    <property type="entry name" value="Probable ACP-binding domain of malonyl-CoA ACP transacylase"/>
    <property type="match status" value="1"/>
</dbReference>
<dbReference type="Pfam" id="PF08659">
    <property type="entry name" value="KR"/>
    <property type="match status" value="1"/>
</dbReference>
<dbReference type="CDD" id="cd05195">
    <property type="entry name" value="enoyl_red"/>
    <property type="match status" value="1"/>
</dbReference>
<dbReference type="EMBL" id="JAVRFF010000090">
    <property type="protein sequence ID" value="MDT0478046.1"/>
    <property type="molecule type" value="Genomic_DNA"/>
</dbReference>
<keyword evidence="4" id="KW-0808">Transferase</keyword>
<dbReference type="Gene3D" id="3.90.180.10">
    <property type="entry name" value="Medium-chain alcohol dehydrogenases, catalytic domain"/>
    <property type="match status" value="1"/>
</dbReference>
<dbReference type="InterPro" id="IPR016035">
    <property type="entry name" value="Acyl_Trfase/lysoPLipase"/>
</dbReference>
<dbReference type="InterPro" id="IPR013968">
    <property type="entry name" value="PKS_KR"/>
</dbReference>
<evidence type="ECO:0000256" key="8">
    <source>
        <dbReference type="ARBA" id="ARBA00023315"/>
    </source>
</evidence>
<dbReference type="Proteomes" id="UP001180489">
    <property type="component" value="Unassembled WGS sequence"/>
</dbReference>
<dbReference type="InterPro" id="IPR042104">
    <property type="entry name" value="PKS_dehydratase_sf"/>
</dbReference>
<dbReference type="Pfam" id="PF00107">
    <property type="entry name" value="ADH_zinc_N"/>
    <property type="match status" value="1"/>
</dbReference>
<comment type="pathway">
    <text evidence="1">Antibiotic biosynthesis.</text>
</comment>
<feature type="active site" description="Proton acceptor; for dehydratase activity" evidence="9">
    <location>
        <position position="921"/>
    </location>
</feature>
<dbReference type="PROSITE" id="PS00012">
    <property type="entry name" value="PHOSPHOPANTETHEINE"/>
    <property type="match status" value="1"/>
</dbReference>
<keyword evidence="3" id="KW-0597">Phosphoprotein</keyword>
<dbReference type="RefSeq" id="WP_311638012.1">
    <property type="nucleotide sequence ID" value="NZ_JAVRFF010000090.1"/>
</dbReference>
<dbReference type="InterPro" id="IPR011032">
    <property type="entry name" value="GroES-like_sf"/>
</dbReference>
<dbReference type="SMART" id="SM00829">
    <property type="entry name" value="PKS_ER"/>
    <property type="match status" value="1"/>
</dbReference>
<feature type="region of interest" description="Disordered" evidence="10">
    <location>
        <begin position="997"/>
        <end position="1027"/>
    </location>
</feature>
<evidence type="ECO:0000256" key="2">
    <source>
        <dbReference type="ARBA" id="ARBA00022450"/>
    </source>
</evidence>
<dbReference type="InterPro" id="IPR020807">
    <property type="entry name" value="PKS_DH"/>
</dbReference>
<dbReference type="InterPro" id="IPR006162">
    <property type="entry name" value="Ppantetheine_attach_site"/>
</dbReference>
<feature type="domain" description="PKS/mFAS DH" evidence="13">
    <location>
        <begin position="892"/>
        <end position="1175"/>
    </location>
</feature>
<evidence type="ECO:0000256" key="7">
    <source>
        <dbReference type="ARBA" id="ARBA00023268"/>
    </source>
</evidence>
<evidence type="ECO:0000259" key="13">
    <source>
        <dbReference type="PROSITE" id="PS52019"/>
    </source>
</evidence>
<dbReference type="InterPro" id="IPR014030">
    <property type="entry name" value="Ketoacyl_synth_N"/>
</dbReference>
<dbReference type="InterPro" id="IPR049900">
    <property type="entry name" value="PKS_mFAS_DH"/>
</dbReference>
<evidence type="ECO:0000256" key="6">
    <source>
        <dbReference type="ARBA" id="ARBA00023194"/>
    </source>
</evidence>
<dbReference type="InterPro" id="IPR013154">
    <property type="entry name" value="ADH-like_N"/>
</dbReference>
<dbReference type="SMART" id="SM00825">
    <property type="entry name" value="PKS_KS"/>
    <property type="match status" value="1"/>
</dbReference>
<dbReference type="PANTHER" id="PTHR43775">
    <property type="entry name" value="FATTY ACID SYNTHASE"/>
    <property type="match status" value="1"/>
</dbReference>
<dbReference type="SUPFAM" id="SSF52151">
    <property type="entry name" value="FabD/lysophospholipase-like"/>
    <property type="match status" value="1"/>
</dbReference>
<evidence type="ECO:0000259" key="12">
    <source>
        <dbReference type="PROSITE" id="PS52004"/>
    </source>
</evidence>
<dbReference type="Pfam" id="PF02801">
    <property type="entry name" value="Ketoacyl-synt_C"/>
    <property type="match status" value="1"/>
</dbReference>
<dbReference type="InterPro" id="IPR016039">
    <property type="entry name" value="Thiolase-like"/>
</dbReference>
<dbReference type="InterPro" id="IPR018201">
    <property type="entry name" value="Ketoacyl_synth_AS"/>
</dbReference>
<dbReference type="PROSITE" id="PS52019">
    <property type="entry name" value="PKS_MFAS_DH"/>
    <property type="match status" value="1"/>
</dbReference>
<dbReference type="InterPro" id="IPR001227">
    <property type="entry name" value="Ac_transferase_dom_sf"/>
</dbReference>
<dbReference type="SUPFAM" id="SSF47336">
    <property type="entry name" value="ACP-like"/>
    <property type="match status" value="1"/>
</dbReference>
<dbReference type="InterPro" id="IPR020841">
    <property type="entry name" value="PKS_Beta-ketoAc_synthase_dom"/>
</dbReference>
<dbReference type="InterPro" id="IPR016036">
    <property type="entry name" value="Malonyl_transacylase_ACP-bd"/>
</dbReference>
<feature type="domain" description="Ketosynthase family 3 (KS3)" evidence="12">
    <location>
        <begin position="1"/>
        <end position="417"/>
    </location>
</feature>
<dbReference type="Pfam" id="PF00550">
    <property type="entry name" value="PP-binding"/>
    <property type="match status" value="1"/>
</dbReference>
<feature type="domain" description="Carrier" evidence="11">
    <location>
        <begin position="2053"/>
        <end position="2102"/>
    </location>
</feature>
<feature type="region of interest" description="C-terminal hotdog fold" evidence="9">
    <location>
        <begin position="1029"/>
        <end position="1175"/>
    </location>
</feature>
<dbReference type="SUPFAM" id="SSF53901">
    <property type="entry name" value="Thiolase-like"/>
    <property type="match status" value="1"/>
</dbReference>
<feature type="active site" description="Proton donor; for dehydratase activity" evidence="9">
    <location>
        <position position="1090"/>
    </location>
</feature>
<feature type="non-terminal residue" evidence="14">
    <location>
        <position position="2102"/>
    </location>
</feature>
<gene>
    <name evidence="14" type="ORF">RM863_38615</name>
</gene>
<reference evidence="14" key="1">
    <citation type="submission" date="2024-05" db="EMBL/GenBank/DDBJ databases">
        <title>30 novel species of actinomycetes from the DSMZ collection.</title>
        <authorList>
            <person name="Nouioui I."/>
        </authorList>
    </citation>
    <scope>NUCLEOTIDE SEQUENCE</scope>
    <source>
        <strain evidence="14">DSM 41014</strain>
    </source>
</reference>
<organism evidence="14 15">
    <name type="scientific">Streptomyces hintoniae</name>
    <dbReference type="NCBI Taxonomy" id="3075521"/>
    <lineage>
        <taxon>Bacteria</taxon>
        <taxon>Bacillati</taxon>
        <taxon>Actinomycetota</taxon>
        <taxon>Actinomycetes</taxon>
        <taxon>Kitasatosporales</taxon>
        <taxon>Streptomycetaceae</taxon>
        <taxon>Streptomyces</taxon>
    </lineage>
</organism>
<dbReference type="InterPro" id="IPR049552">
    <property type="entry name" value="PKS_DH_N"/>
</dbReference>
<dbReference type="SUPFAM" id="SSF51735">
    <property type="entry name" value="NAD(P)-binding Rossmann-fold domains"/>
    <property type="match status" value="3"/>
</dbReference>
<dbReference type="Gene3D" id="1.10.1200.10">
    <property type="entry name" value="ACP-like"/>
    <property type="match status" value="1"/>
</dbReference>
<evidence type="ECO:0000256" key="3">
    <source>
        <dbReference type="ARBA" id="ARBA00022553"/>
    </source>
</evidence>
<dbReference type="InterPro" id="IPR049551">
    <property type="entry name" value="PKS_DH_C"/>
</dbReference>
<sequence>MACKFPGANDLTDFWERLCAGYDSIVEVPPSRFDIDEVYDPRPGTPGKLISRFGGFLDEIEAFDADFFGIAPREAQHMDPQQRLLLETAAAAAEDAGVTRAQLATGSTGVFIGSMGRNYWDTMSRAGVLNLYANSGTAPSVLSGRLSYAFDLKGPSFTVDTACSSSLTAVHLACQSLRNGESSLALVGGANLVLVPEESITFSDGKMLSPDGRCKFASADADGFVRSEGIGVVVLKLLKDAIADGDAIRAVIHGSAILNDGRNGGAMIAPARSGQEQTLRAAYADAGVDPAHVDYVEAHGTGTKVGDPVELGALAAVLGQGRPARRPLIVGSVKSNIGHCEGAAGIAGLIKAVLCLENGAIPPSLHSAELTPAVDWSDVPLEVPQQLRPWPQDERPGLAGVSSFGISGTNAHVVLGAYRPEPVPDIEPDEHPQLLALSSHTPETLRELADGYARYLTEGGAGSDVPLRDIAFSAATRREHRESRLTVVGASHKEIAGKLGAFLDGVSVPLLRSADDVYQDGAQVVFVFPGQGSQWVGMGRELMSANPEFRRAMEECDAAIRAETGWSVIERLAEGAALDSVDVIQPTLWATEVALAAVWRSWGVEPDYVVGHSMGEVAAACVSGALSVADAAAVICRRSALAKKVAGRGAMASVELSADEARRELEPYADTISVAAINGPTSTILSGDGDAMRSLLASLQRQGVFCRLVRVDFASHGPQVEPLRQPLLDGLQALSPRAGAMPMYSTVLQEPVDGSGLDADYWARNLREAVYFGPVVERLLEGGRTVFVEISPHPILTPAMSEYIDRAGGRSLAIGSTRRGEPELFALLDSLGALHLSGHPVDLARPFEPEARYVRLPGPAWQRQSYWFPEAPERGMPVTHRTIPAKASSHGHPLLGAPVEGVEHAWEGRLDLAVNTYLMDHQVQGVVIVPGTASVELVSAAGAAVFGTPPAISDITYHEGIFIDPVEEPPVLRVSLDRASDGSWSFEISTRYADDDAPRRNVTGRVDPAEPAAARRGSAGRREAVQGRGREVGGEEFYRRFAAKGNQWLGAFQGIARLWYDEGEALARIEIPASIKDGVADHFFHPALLDACGHTLAAVAESSGTGSEDDAFVLGGIDRVRVHRAPRGTLWSHAVRTEIRADALVGDVEIRDEGGALLAELQGLRLRYLVPQEPRHDASNWLHEVVWRPTALAADSRPVTGFWLLFADADGTAEALTTRLGGRAIVVLPGAVYAKRDADRYEITPDATDDYRALLEDVRRDTGDLVCEGIVHLWSCDSADPQSTDANAAASVSAAERLGCHSVLHLFHALDALAWPATRVSLVTEGAQHLPGHGGPVSVGQAMLWGFGRSLMQEYGRWRTVLVDLPAGTARRAAAAPVVELLTTELLSDGTDNQIAYRAGERYVARLARRPLPSVNHDGTGPSSQLRSADRGRFEINTREVGLLDQLGPLPAVYRRPGPGEVEIRVSHTALNYRDVLTALGRYPGAPRGAKLGWECAGVITALGDGVSGLRVGDEAIAVAEGALASHVVTNAHLVAPVPARLTAEEALTLPAAYLTAYYGLCELAKLAPGERVLIHSATGGVGLAALQIARWRGAEIYATAGTPHKRALLKAMGVKHVADSRSGDFAESVLATTRGMGVHVVLNSLAGAAIPQNLSLLAPYGRYVELSKKDLLENSSIGLLPFSKNLSFFSVDVIDLFRNHPEKTGALLHQVLELIDGRVLEPLPYEEYEVGDVESAFRQMARARHVGKILVRFDEVYEPPVAPTDGESRLSADGTYLITGGLGGIGLKLAEWLVGRGAGHVMLIGRSPLGDRAAVLDRLKRSGAQVTYHAVDVADEAAMRGLLREHADSGRSPVRGVIHAAGVLDLISAAELNVEQFEAMVRPKTVGAWTLHRLLEHEQLDFFVLFSSASAVLGSPRLGAYAAANASLDALAHLRRSQGLPALSVNWGFWASVGMVARYTEQHGRELTPQGMESFTPEQGIALLQRLMGTSATQVTVLAADWDRWSAAYASAAHDPLMSELLGSSTPEALVSEPEPAPAAMAPVTVPVDSAETLPDVQGFLVERVAKVLALPVDRLNVRKPLNRLGMDSLMATEIRSHIQH</sequence>
<dbReference type="InterPro" id="IPR014031">
    <property type="entry name" value="Ketoacyl_synth_C"/>
</dbReference>
<dbReference type="PROSITE" id="PS50075">
    <property type="entry name" value="CARRIER"/>
    <property type="match status" value="1"/>
</dbReference>
<dbReference type="SMART" id="SM00827">
    <property type="entry name" value="PKS_AT"/>
    <property type="match status" value="1"/>
</dbReference>
<keyword evidence="15" id="KW-1185">Reference proteome</keyword>
<dbReference type="InterPro" id="IPR057326">
    <property type="entry name" value="KR_dom"/>
</dbReference>
<dbReference type="Pfam" id="PF00698">
    <property type="entry name" value="Acyl_transf_1"/>
    <property type="match status" value="1"/>
</dbReference>
<dbReference type="InterPro" id="IPR032821">
    <property type="entry name" value="PKS_assoc"/>
</dbReference>
<dbReference type="SMART" id="SM00826">
    <property type="entry name" value="PKS_DH"/>
    <property type="match status" value="1"/>
</dbReference>
<keyword evidence="2" id="KW-0596">Phosphopantetheine</keyword>
<dbReference type="PROSITE" id="PS00606">
    <property type="entry name" value="KS3_1"/>
    <property type="match status" value="1"/>
</dbReference>
<dbReference type="Pfam" id="PF08240">
    <property type="entry name" value="ADH_N"/>
    <property type="match status" value="1"/>
</dbReference>
<dbReference type="InterPro" id="IPR036736">
    <property type="entry name" value="ACP-like_sf"/>
</dbReference>
<dbReference type="SMART" id="SM00822">
    <property type="entry name" value="PKS_KR"/>
    <property type="match status" value="1"/>
</dbReference>
<evidence type="ECO:0000313" key="14">
    <source>
        <dbReference type="EMBL" id="MDT0478046.1"/>
    </source>
</evidence>
<dbReference type="InterPro" id="IPR009081">
    <property type="entry name" value="PP-bd_ACP"/>
</dbReference>
<feature type="region of interest" description="N-terminal hotdog fold" evidence="9">
    <location>
        <begin position="892"/>
        <end position="1013"/>
    </location>
</feature>
<dbReference type="CDD" id="cd00833">
    <property type="entry name" value="PKS"/>
    <property type="match status" value="1"/>
</dbReference>
<keyword evidence="8" id="KW-0012">Acyltransferase</keyword>
<dbReference type="Gene3D" id="3.40.366.10">
    <property type="entry name" value="Malonyl-Coenzyme A Acyl Carrier Protein, domain 2"/>
    <property type="match status" value="1"/>
</dbReference>
<dbReference type="Pfam" id="PF16197">
    <property type="entry name" value="KAsynt_C_assoc"/>
    <property type="match status" value="1"/>
</dbReference>
<evidence type="ECO:0000256" key="4">
    <source>
        <dbReference type="ARBA" id="ARBA00022679"/>
    </source>
</evidence>
<dbReference type="Pfam" id="PF14765">
    <property type="entry name" value="PS-DH"/>
    <property type="match status" value="1"/>
</dbReference>
<dbReference type="Gene3D" id="3.40.47.10">
    <property type="match status" value="1"/>
</dbReference>
<evidence type="ECO:0000256" key="5">
    <source>
        <dbReference type="ARBA" id="ARBA00022857"/>
    </source>
</evidence>
<dbReference type="Gene3D" id="3.30.70.3290">
    <property type="match status" value="1"/>
</dbReference>
<dbReference type="InterPro" id="IPR036291">
    <property type="entry name" value="NAD(P)-bd_dom_sf"/>
</dbReference>
<dbReference type="PANTHER" id="PTHR43775:SF37">
    <property type="entry name" value="SI:DKEY-61P9.11"/>
    <property type="match status" value="1"/>
</dbReference>
<dbReference type="PROSITE" id="PS52004">
    <property type="entry name" value="KS3_2"/>
    <property type="match status" value="1"/>
</dbReference>
<dbReference type="Gene3D" id="3.10.129.110">
    <property type="entry name" value="Polyketide synthase dehydratase"/>
    <property type="match status" value="1"/>
</dbReference>
<keyword evidence="6" id="KW-0045">Antibiotic biosynthesis</keyword>
<protein>
    <submittedName>
        <fullName evidence="14">SDR family NAD(P)-dependent oxidoreductase</fullName>
    </submittedName>
</protein>
<dbReference type="SUPFAM" id="SSF50129">
    <property type="entry name" value="GroES-like"/>
    <property type="match status" value="1"/>
</dbReference>
<keyword evidence="5" id="KW-0521">NADP</keyword>
<evidence type="ECO:0000256" key="1">
    <source>
        <dbReference type="ARBA" id="ARBA00004792"/>
    </source>
</evidence>
<proteinExistence type="predicted"/>